<feature type="domain" description="Nitrite/sulphite reductase 4Fe-4S" evidence="8">
    <location>
        <begin position="173"/>
        <end position="330"/>
    </location>
</feature>
<dbReference type="InterPro" id="IPR045854">
    <property type="entry name" value="NO2/SO3_Rdtase_4Fe4S_sf"/>
</dbReference>
<dbReference type="Gene3D" id="3.30.413.10">
    <property type="entry name" value="Sulfite Reductase Hemoprotein, domain 1"/>
    <property type="match status" value="2"/>
</dbReference>
<dbReference type="PROSITE" id="PS00365">
    <property type="entry name" value="NIR_SIR"/>
    <property type="match status" value="1"/>
</dbReference>
<evidence type="ECO:0000256" key="4">
    <source>
        <dbReference type="ARBA" id="ARBA00022723"/>
    </source>
</evidence>
<protein>
    <submittedName>
        <fullName evidence="10">Ferredoxin-nitrite reductase</fullName>
    </submittedName>
</protein>
<dbReference type="InterPro" id="IPR036136">
    <property type="entry name" value="Nit/Sulf_reduc_fer-like_dom_sf"/>
</dbReference>
<dbReference type="GO" id="GO:0016491">
    <property type="term" value="F:oxidoreductase activity"/>
    <property type="evidence" value="ECO:0007669"/>
    <property type="project" value="UniProtKB-KW"/>
</dbReference>
<dbReference type="EMBL" id="FOYI01000004">
    <property type="protein sequence ID" value="SFR07574.1"/>
    <property type="molecule type" value="Genomic_DNA"/>
</dbReference>
<keyword evidence="4" id="KW-0479">Metal-binding</keyword>
<dbReference type="PANTHER" id="PTHR32439:SF0">
    <property type="entry name" value="FERREDOXIN--NITRITE REDUCTASE, CHLOROPLASTIC"/>
    <property type="match status" value="1"/>
</dbReference>
<dbReference type="PANTHER" id="PTHR32439">
    <property type="entry name" value="FERREDOXIN--NITRITE REDUCTASE, CHLOROPLASTIC"/>
    <property type="match status" value="1"/>
</dbReference>
<evidence type="ECO:0000256" key="1">
    <source>
        <dbReference type="ARBA" id="ARBA00010429"/>
    </source>
</evidence>
<evidence type="ECO:0000256" key="5">
    <source>
        <dbReference type="ARBA" id="ARBA00023002"/>
    </source>
</evidence>
<dbReference type="InterPro" id="IPR051329">
    <property type="entry name" value="NIR_SIR_4Fe-4S"/>
</dbReference>
<dbReference type="Gene3D" id="3.90.480.10">
    <property type="entry name" value="Sulfite Reductase Hemoprotein,Domain 2"/>
    <property type="match status" value="1"/>
</dbReference>
<dbReference type="GO" id="GO:0051539">
    <property type="term" value="F:4 iron, 4 sulfur cluster binding"/>
    <property type="evidence" value="ECO:0007669"/>
    <property type="project" value="UniProtKB-KW"/>
</dbReference>
<sequence length="582" mass="63513">MPSEPQTTGGFSSEQQSYLVDVMARLKLHQAFQSGEAEAAAPETVYGTPLEDLAKEEVKKHEINPSDLWEHLERWTAKNEIATGLDQFLLRHWGFFNVEPNSPGYMMRMRIPACKLRGDQMIALAEICEKYTGGYAHVTTRGNFQMREIEPKNVINIIYALQDAGLSCHGSGADSARNMTTTPTAGFDPAEIIDLAPQTIHLSNLVMRTRELQGIPRKFNISFDNGGTISCVSDTNDISFQAVEIGENEAGLAPGVYCRILLGGITGHKDFARDTGIICRPEDTVQIAAAMLHVFVEHGDRTNRKRARLKYLLDANGFDWFIERTRENLAKFDCAAELVPLSIEHDAPRAPVDRQAHVGIHAQKAPGMNYAGLVLEMGRLSHQQLRAIGEIAMRSGQNDVRLTVWQNVLIPHIADADVGDVVARLDASGLPTSATAFAAGAVACTGKAGCKLAQAFTKEDGTRLVRHLESRFSLDQPINIHLTGCPNSCAQHYIGDIGLMGVTTAEGKPGYNIVLGGGCDLDRGLARPLCGPVDAEEIDQLIENVVANYLARRSDGESFLAFTRRLSDQELPELLAAKSLAA</sequence>
<dbReference type="InterPro" id="IPR012798">
    <property type="entry name" value="Cbl_synth_CobG-like"/>
</dbReference>
<keyword evidence="2" id="KW-0004">4Fe-4S</keyword>
<dbReference type="SUPFAM" id="SSF56014">
    <property type="entry name" value="Nitrite and sulphite reductase 4Fe-4S domain-like"/>
    <property type="match status" value="2"/>
</dbReference>
<dbReference type="Pfam" id="PF03460">
    <property type="entry name" value="NIR_SIR_ferr"/>
    <property type="match status" value="2"/>
</dbReference>
<evidence type="ECO:0000256" key="2">
    <source>
        <dbReference type="ARBA" id="ARBA00022485"/>
    </source>
</evidence>
<keyword evidence="3" id="KW-0349">Heme</keyword>
<dbReference type="NCBIfam" id="NF007126">
    <property type="entry name" value="PRK09567.1"/>
    <property type="match status" value="1"/>
</dbReference>
<dbReference type="PRINTS" id="PR00397">
    <property type="entry name" value="SIROHAEM"/>
</dbReference>
<keyword evidence="7" id="KW-0411">Iron-sulfur</keyword>
<evidence type="ECO:0000313" key="11">
    <source>
        <dbReference type="Proteomes" id="UP000199302"/>
    </source>
</evidence>
<keyword evidence="6" id="KW-0408">Iron</keyword>
<dbReference type="GO" id="GO:0020037">
    <property type="term" value="F:heme binding"/>
    <property type="evidence" value="ECO:0007669"/>
    <property type="project" value="InterPro"/>
</dbReference>
<dbReference type="STRING" id="871652.SAMN04515673_104251"/>
<accession>A0A1I6DQ65</accession>
<dbReference type="NCBIfam" id="TIGR02435">
    <property type="entry name" value="CobG"/>
    <property type="match status" value="1"/>
</dbReference>
<dbReference type="InterPro" id="IPR006067">
    <property type="entry name" value="NO2/SO3_Rdtase_4Fe4S_dom"/>
</dbReference>
<evidence type="ECO:0000259" key="9">
    <source>
        <dbReference type="Pfam" id="PF03460"/>
    </source>
</evidence>
<evidence type="ECO:0000256" key="3">
    <source>
        <dbReference type="ARBA" id="ARBA00022617"/>
    </source>
</evidence>
<dbReference type="InterPro" id="IPR006066">
    <property type="entry name" value="NO2/SO3_Rdtase_FeS/sirohaem_BS"/>
</dbReference>
<evidence type="ECO:0000259" key="8">
    <source>
        <dbReference type="Pfam" id="PF01077"/>
    </source>
</evidence>
<dbReference type="RefSeq" id="WP_177220497.1">
    <property type="nucleotide sequence ID" value="NZ_FOYI01000004.1"/>
</dbReference>
<feature type="domain" description="Nitrite/sulphite reductase 4Fe-4S" evidence="8">
    <location>
        <begin position="460"/>
        <end position="550"/>
    </location>
</feature>
<gene>
    <name evidence="10" type="ORF">SAMN04515673_104251</name>
</gene>
<dbReference type="Pfam" id="PF01077">
    <property type="entry name" value="NIR_SIR"/>
    <property type="match status" value="2"/>
</dbReference>
<dbReference type="GO" id="GO:0046872">
    <property type="term" value="F:metal ion binding"/>
    <property type="evidence" value="ECO:0007669"/>
    <property type="project" value="UniProtKB-KW"/>
</dbReference>
<keyword evidence="5" id="KW-0560">Oxidoreductase</keyword>
<comment type="similarity">
    <text evidence="1">Belongs to the nitrite and sulfite reductase 4Fe-4S domain family.</text>
</comment>
<dbReference type="SUPFAM" id="SSF55124">
    <property type="entry name" value="Nitrite/Sulfite reductase N-terminal domain-like"/>
    <property type="match status" value="2"/>
</dbReference>
<name>A0A1I6DQ65_9RHOB</name>
<dbReference type="AlphaFoldDB" id="A0A1I6DQ65"/>
<proteinExistence type="inferred from homology"/>
<evidence type="ECO:0000256" key="6">
    <source>
        <dbReference type="ARBA" id="ARBA00023004"/>
    </source>
</evidence>
<evidence type="ECO:0000256" key="7">
    <source>
        <dbReference type="ARBA" id="ARBA00023014"/>
    </source>
</evidence>
<evidence type="ECO:0000313" key="10">
    <source>
        <dbReference type="EMBL" id="SFR07574.1"/>
    </source>
</evidence>
<keyword evidence="11" id="KW-1185">Reference proteome</keyword>
<feature type="domain" description="Nitrite/Sulfite reductase ferredoxin-like" evidence="9">
    <location>
        <begin position="104"/>
        <end position="162"/>
    </location>
</feature>
<dbReference type="Proteomes" id="UP000199302">
    <property type="component" value="Unassembled WGS sequence"/>
</dbReference>
<dbReference type="InterPro" id="IPR005117">
    <property type="entry name" value="NiRdtase/SiRdtase_haem-b_fer"/>
</dbReference>
<organism evidence="10 11">
    <name type="scientific">Poseidonocella sedimentorum</name>
    <dbReference type="NCBI Taxonomy" id="871652"/>
    <lineage>
        <taxon>Bacteria</taxon>
        <taxon>Pseudomonadati</taxon>
        <taxon>Pseudomonadota</taxon>
        <taxon>Alphaproteobacteria</taxon>
        <taxon>Rhodobacterales</taxon>
        <taxon>Roseobacteraceae</taxon>
        <taxon>Poseidonocella</taxon>
    </lineage>
</organism>
<feature type="domain" description="Nitrite/Sulfite reductase ferredoxin-like" evidence="9">
    <location>
        <begin position="361"/>
        <end position="427"/>
    </location>
</feature>
<reference evidence="10 11" key="1">
    <citation type="submission" date="2016-10" db="EMBL/GenBank/DDBJ databases">
        <authorList>
            <person name="de Groot N.N."/>
        </authorList>
    </citation>
    <scope>NUCLEOTIDE SEQUENCE [LARGE SCALE GENOMIC DNA]</scope>
    <source>
        <strain evidence="11">KMM 9023,NRIC 0796,JCM 17311,KCTC 23692</strain>
    </source>
</reference>